<dbReference type="AlphaFoldDB" id="A0A3A4N6K4"/>
<dbReference type="PANTHER" id="PTHR43484:SF1">
    <property type="entry name" value="FLAGELLAR MOTOR SWITCH PROTEIN FLIN"/>
    <property type="match status" value="1"/>
</dbReference>
<dbReference type="GO" id="GO:0005886">
    <property type="term" value="C:plasma membrane"/>
    <property type="evidence" value="ECO:0007669"/>
    <property type="project" value="UniProtKB-SubCell"/>
</dbReference>
<evidence type="ECO:0000256" key="4">
    <source>
        <dbReference type="ARBA" id="ARBA00022475"/>
    </source>
</evidence>
<dbReference type="InterPro" id="IPR001172">
    <property type="entry name" value="FliN_T3SS_HrcQb"/>
</dbReference>
<comment type="subcellular location">
    <subcellularLocation>
        <location evidence="1">Cell membrane</location>
        <topology evidence="1">Peripheral membrane protein</topology>
        <orientation evidence="1">Cytoplasmic side</orientation>
    </subcellularLocation>
</comment>
<sequence length="133" mass="14511">MNPKDFEVSKAKEATVSGPVIDAASSRKSRLRRAAGEVANDIAPGLEFLSDVNLKISVILAETKMPVRELLALRTDSVVQLDKLSGDPVDIFVENQKLGKGEVIVLQEKLRIRLLEITPPSTLFESSPRSKDG</sequence>
<gene>
    <name evidence="9" type="ORF">C4520_20640</name>
</gene>
<proteinExistence type="inferred from homology"/>
<evidence type="ECO:0000256" key="5">
    <source>
        <dbReference type="ARBA" id="ARBA00022500"/>
    </source>
</evidence>
<name>A0A3A4N6K4_ABYX5</name>
<dbReference type="GO" id="GO:0003774">
    <property type="term" value="F:cytoskeletal motor activity"/>
    <property type="evidence" value="ECO:0007669"/>
    <property type="project" value="InterPro"/>
</dbReference>
<keyword evidence="5" id="KW-0145">Chemotaxis</keyword>
<evidence type="ECO:0000256" key="1">
    <source>
        <dbReference type="ARBA" id="ARBA00004413"/>
    </source>
</evidence>
<keyword evidence="4" id="KW-1003">Cell membrane</keyword>
<dbReference type="EMBL" id="QZKU01000139">
    <property type="protein sequence ID" value="RJP14982.1"/>
    <property type="molecule type" value="Genomic_DNA"/>
</dbReference>
<dbReference type="Pfam" id="PF01052">
    <property type="entry name" value="FliMN_C"/>
    <property type="match status" value="1"/>
</dbReference>
<organism evidence="9 10">
    <name type="scientific">Abyssobacteria bacterium (strain SURF_5)</name>
    <dbReference type="NCBI Taxonomy" id="2093360"/>
    <lineage>
        <taxon>Bacteria</taxon>
        <taxon>Pseudomonadati</taxon>
        <taxon>Candidatus Hydrogenedentota</taxon>
        <taxon>Candidatus Abyssobacteria</taxon>
    </lineage>
</organism>
<dbReference type="PANTHER" id="PTHR43484">
    <property type="match status" value="1"/>
</dbReference>
<dbReference type="Gene3D" id="2.30.330.10">
    <property type="entry name" value="SpoA-like"/>
    <property type="match status" value="1"/>
</dbReference>
<evidence type="ECO:0000256" key="7">
    <source>
        <dbReference type="ARBA" id="ARBA00023136"/>
    </source>
</evidence>
<feature type="domain" description="Flagellar motor switch protein FliN-like C-terminal" evidence="8">
    <location>
        <begin position="49"/>
        <end position="117"/>
    </location>
</feature>
<comment type="similarity">
    <text evidence="2">Belongs to the FliN/MopA/SpaO family.</text>
</comment>
<comment type="caution">
    <text evidence="9">The sequence shown here is derived from an EMBL/GenBank/DDBJ whole genome shotgun (WGS) entry which is preliminary data.</text>
</comment>
<dbReference type="InterPro" id="IPR036429">
    <property type="entry name" value="SpoA-like_sf"/>
</dbReference>
<dbReference type="InterPro" id="IPR051469">
    <property type="entry name" value="FliN/MopA/SpaO"/>
</dbReference>
<dbReference type="GO" id="GO:0071973">
    <property type="term" value="P:bacterial-type flagellum-dependent cell motility"/>
    <property type="evidence" value="ECO:0007669"/>
    <property type="project" value="InterPro"/>
</dbReference>
<evidence type="ECO:0000256" key="2">
    <source>
        <dbReference type="ARBA" id="ARBA00009226"/>
    </source>
</evidence>
<dbReference type="InterPro" id="IPR001543">
    <property type="entry name" value="FliN-like_C"/>
</dbReference>
<evidence type="ECO:0000313" key="9">
    <source>
        <dbReference type="EMBL" id="RJP14982.1"/>
    </source>
</evidence>
<accession>A0A3A4N6K4</accession>
<evidence type="ECO:0000259" key="8">
    <source>
        <dbReference type="Pfam" id="PF01052"/>
    </source>
</evidence>
<reference evidence="9 10" key="1">
    <citation type="journal article" date="2017" name="ISME J.">
        <title>Energy and carbon metabolisms in a deep terrestrial subsurface fluid microbial community.</title>
        <authorList>
            <person name="Momper L."/>
            <person name="Jungbluth S.P."/>
            <person name="Lee M.D."/>
            <person name="Amend J.P."/>
        </authorList>
    </citation>
    <scope>NUCLEOTIDE SEQUENCE [LARGE SCALE GENOMIC DNA]</scope>
    <source>
        <strain evidence="9">SURF_5</strain>
    </source>
</reference>
<dbReference type="PRINTS" id="PR00956">
    <property type="entry name" value="FLGMOTORFLIN"/>
</dbReference>
<evidence type="ECO:0000256" key="3">
    <source>
        <dbReference type="ARBA" id="ARBA00021897"/>
    </source>
</evidence>
<dbReference type="GO" id="GO:0006935">
    <property type="term" value="P:chemotaxis"/>
    <property type="evidence" value="ECO:0007669"/>
    <property type="project" value="UniProtKB-KW"/>
</dbReference>
<protein>
    <recommendedName>
        <fullName evidence="3">Flagellar motor switch protein FliN</fullName>
    </recommendedName>
</protein>
<dbReference type="SUPFAM" id="SSF101801">
    <property type="entry name" value="Surface presentation of antigens (SPOA)"/>
    <property type="match status" value="1"/>
</dbReference>
<keyword evidence="7" id="KW-0472">Membrane</keyword>
<keyword evidence="6" id="KW-0283">Flagellar rotation</keyword>
<dbReference type="Proteomes" id="UP000265882">
    <property type="component" value="Unassembled WGS sequence"/>
</dbReference>
<dbReference type="GO" id="GO:0009425">
    <property type="term" value="C:bacterial-type flagellum basal body"/>
    <property type="evidence" value="ECO:0007669"/>
    <property type="project" value="InterPro"/>
</dbReference>
<evidence type="ECO:0000256" key="6">
    <source>
        <dbReference type="ARBA" id="ARBA00022779"/>
    </source>
</evidence>
<evidence type="ECO:0000313" key="10">
    <source>
        <dbReference type="Proteomes" id="UP000265882"/>
    </source>
</evidence>